<protein>
    <submittedName>
        <fullName evidence="5">ABC transporter ATP-binding protein</fullName>
    </submittedName>
</protein>
<dbReference type="PANTHER" id="PTHR42939">
    <property type="entry name" value="ABC TRANSPORTER ATP-BINDING PROTEIN ALBC-RELATED"/>
    <property type="match status" value="1"/>
</dbReference>
<dbReference type="Pfam" id="PF00005">
    <property type="entry name" value="ABC_tran"/>
    <property type="match status" value="1"/>
</dbReference>
<accession>A0A9D1F6I4</accession>
<dbReference type="PANTHER" id="PTHR42939:SF3">
    <property type="entry name" value="ABC TRANSPORTER ATP-BINDING COMPONENT"/>
    <property type="match status" value="1"/>
</dbReference>
<evidence type="ECO:0000256" key="3">
    <source>
        <dbReference type="ARBA" id="ARBA00022840"/>
    </source>
</evidence>
<dbReference type="GO" id="GO:0016887">
    <property type="term" value="F:ATP hydrolysis activity"/>
    <property type="evidence" value="ECO:0007669"/>
    <property type="project" value="InterPro"/>
</dbReference>
<dbReference type="SMART" id="SM00382">
    <property type="entry name" value="AAA"/>
    <property type="match status" value="1"/>
</dbReference>
<dbReference type="AlphaFoldDB" id="A0A9D1F6I4"/>
<feature type="domain" description="ABC transporter" evidence="4">
    <location>
        <begin position="1"/>
        <end position="226"/>
    </location>
</feature>
<evidence type="ECO:0000313" key="5">
    <source>
        <dbReference type="EMBL" id="HIS48461.1"/>
    </source>
</evidence>
<dbReference type="InterPro" id="IPR027417">
    <property type="entry name" value="P-loop_NTPase"/>
</dbReference>
<keyword evidence="3 5" id="KW-0067">ATP-binding</keyword>
<gene>
    <name evidence="5" type="ORF">IAB46_13090</name>
</gene>
<comment type="caution">
    <text evidence="5">The sequence shown here is derived from an EMBL/GenBank/DDBJ whole genome shotgun (WGS) entry which is preliminary data.</text>
</comment>
<evidence type="ECO:0000256" key="2">
    <source>
        <dbReference type="ARBA" id="ARBA00022741"/>
    </source>
</evidence>
<dbReference type="InterPro" id="IPR051782">
    <property type="entry name" value="ABC_Transporter_VariousFunc"/>
</dbReference>
<evidence type="ECO:0000256" key="1">
    <source>
        <dbReference type="ARBA" id="ARBA00022448"/>
    </source>
</evidence>
<evidence type="ECO:0000259" key="4">
    <source>
        <dbReference type="PROSITE" id="PS50893"/>
    </source>
</evidence>
<keyword evidence="2" id="KW-0547">Nucleotide-binding</keyword>
<dbReference type="EMBL" id="DVIT01000056">
    <property type="protein sequence ID" value="HIS48461.1"/>
    <property type="molecule type" value="Genomic_DNA"/>
</dbReference>
<dbReference type="Gene3D" id="3.40.50.300">
    <property type="entry name" value="P-loop containing nucleotide triphosphate hydrolases"/>
    <property type="match status" value="1"/>
</dbReference>
<dbReference type="PROSITE" id="PS50893">
    <property type="entry name" value="ABC_TRANSPORTER_2"/>
    <property type="match status" value="1"/>
</dbReference>
<dbReference type="SUPFAM" id="SSF52540">
    <property type="entry name" value="P-loop containing nucleoside triphosphate hydrolases"/>
    <property type="match status" value="1"/>
</dbReference>
<dbReference type="CDD" id="cd03230">
    <property type="entry name" value="ABC_DR_subfamily_A"/>
    <property type="match status" value="1"/>
</dbReference>
<dbReference type="InterPro" id="IPR003439">
    <property type="entry name" value="ABC_transporter-like_ATP-bd"/>
</dbReference>
<organism evidence="5 6">
    <name type="scientific">Candidatus Scybalocola faecigallinarum</name>
    <dbReference type="NCBI Taxonomy" id="2840941"/>
    <lineage>
        <taxon>Bacteria</taxon>
        <taxon>Bacillati</taxon>
        <taxon>Bacillota</taxon>
        <taxon>Clostridia</taxon>
        <taxon>Lachnospirales</taxon>
        <taxon>Lachnospiraceae</taxon>
        <taxon>Lachnospiraceae incertae sedis</taxon>
        <taxon>Candidatus Scybalocola (ex Gilroy et al. 2021)</taxon>
    </lineage>
</organism>
<proteinExistence type="predicted"/>
<dbReference type="GO" id="GO:0005524">
    <property type="term" value="F:ATP binding"/>
    <property type="evidence" value="ECO:0007669"/>
    <property type="project" value="UniProtKB-KW"/>
</dbReference>
<reference evidence="5" key="2">
    <citation type="journal article" date="2021" name="PeerJ">
        <title>Extensive microbial diversity within the chicken gut microbiome revealed by metagenomics and culture.</title>
        <authorList>
            <person name="Gilroy R."/>
            <person name="Ravi A."/>
            <person name="Getino M."/>
            <person name="Pursley I."/>
            <person name="Horton D.L."/>
            <person name="Alikhan N.F."/>
            <person name="Baker D."/>
            <person name="Gharbi K."/>
            <person name="Hall N."/>
            <person name="Watson M."/>
            <person name="Adriaenssens E.M."/>
            <person name="Foster-Nyarko E."/>
            <person name="Jarju S."/>
            <person name="Secka A."/>
            <person name="Antonio M."/>
            <person name="Oren A."/>
            <person name="Chaudhuri R.R."/>
            <person name="La Ragione R."/>
            <person name="Hildebrand F."/>
            <person name="Pallen M.J."/>
        </authorList>
    </citation>
    <scope>NUCLEOTIDE SEQUENCE</scope>
    <source>
        <strain evidence="5">CHK178-757</strain>
    </source>
</reference>
<dbReference type="Proteomes" id="UP000823927">
    <property type="component" value="Unassembled WGS sequence"/>
</dbReference>
<sequence>MVCDHVTKHYKSFTLDNISFALPKGCIMGFIGENGAGKTTTIKLMLDLIRADSGKLYMLGCDSTQMDENVREHLGVVLDESHFPGELTVQNIRTVMKRFYKTWDDQRFAKFIKKYHVPTDRRIKEFSRGMRMKLTMGVALCHDTKLLVLDEATSGMDPVVRDEMLDLLLDFIQDEEHSVFISSHILSDLEKICDYIAFIHGGRLIFCDNKDILLERYGIWRGTREAMEQLDESAIAGVRRYAFGVEALVFKEKLPAGYETDSAGLEDIMVFFNKKEGEQE</sequence>
<reference evidence="5" key="1">
    <citation type="submission" date="2020-10" db="EMBL/GenBank/DDBJ databases">
        <authorList>
            <person name="Gilroy R."/>
        </authorList>
    </citation>
    <scope>NUCLEOTIDE SEQUENCE</scope>
    <source>
        <strain evidence="5">CHK178-757</strain>
    </source>
</reference>
<name>A0A9D1F6I4_9FIRM</name>
<dbReference type="InterPro" id="IPR003593">
    <property type="entry name" value="AAA+_ATPase"/>
</dbReference>
<evidence type="ECO:0000313" key="6">
    <source>
        <dbReference type="Proteomes" id="UP000823927"/>
    </source>
</evidence>
<keyword evidence="1" id="KW-0813">Transport</keyword>